<organism evidence="11 13">
    <name type="scientific">Roseomonas gilardii</name>
    <dbReference type="NCBI Taxonomy" id="257708"/>
    <lineage>
        <taxon>Bacteria</taxon>
        <taxon>Pseudomonadati</taxon>
        <taxon>Pseudomonadota</taxon>
        <taxon>Alphaproteobacteria</taxon>
        <taxon>Acetobacterales</taxon>
        <taxon>Roseomonadaceae</taxon>
        <taxon>Roseomonas</taxon>
    </lineage>
</organism>
<accession>A0A1L7ACU8</accession>
<keyword evidence="7 9" id="KW-0472">Membrane</keyword>
<feature type="transmembrane region" description="Helical" evidence="9">
    <location>
        <begin position="55"/>
        <end position="71"/>
    </location>
</feature>
<dbReference type="EMBL" id="CP015583">
    <property type="protein sequence ID" value="APT56540.1"/>
    <property type="molecule type" value="Genomic_DNA"/>
</dbReference>
<protein>
    <recommendedName>
        <fullName evidence="9">TRAP transporter small permease protein</fullName>
    </recommendedName>
</protein>
<gene>
    <name evidence="11" type="ORF">RGI145_04895</name>
    <name evidence="12" type="ORF">RQ831_09160</name>
</gene>
<dbReference type="EMBL" id="JAVVDO010000011">
    <property type="protein sequence ID" value="MDT8331224.1"/>
    <property type="molecule type" value="Genomic_DNA"/>
</dbReference>
<comment type="function">
    <text evidence="9">Part of the tripartite ATP-independent periplasmic (TRAP) transport system.</text>
</comment>
<comment type="subunit">
    <text evidence="9">The complex comprises the extracytoplasmic solute receptor protein and the two transmembrane proteins.</text>
</comment>
<dbReference type="KEGG" id="rgi:RGI145_04895"/>
<dbReference type="PANTHER" id="PTHR35011:SF4">
    <property type="entry name" value="SLL1102 PROTEIN"/>
    <property type="match status" value="1"/>
</dbReference>
<keyword evidence="3" id="KW-1003">Cell membrane</keyword>
<evidence type="ECO:0000256" key="9">
    <source>
        <dbReference type="RuleBase" id="RU369079"/>
    </source>
</evidence>
<dbReference type="GO" id="GO:0022857">
    <property type="term" value="F:transmembrane transporter activity"/>
    <property type="evidence" value="ECO:0007669"/>
    <property type="project" value="UniProtKB-UniRule"/>
</dbReference>
<sequence length="182" mass="20452">MKPLLAFSRVVDGISTFCGRVAEWLVLLAAVISAGNAVVRYLFSWSSNGWLEVQWYLFAGVVMLGGAYTLLRNGHVRVDLIYGNMSERGRLWTDVLGILFFLFPAMLLLVWMTWPFFLDSLNRWEGSSNAGGLLRWPAKLLLPVGFLLVFLQGASELIKRIALLRGLRPEGEVALAYEKPMQ</sequence>
<evidence type="ECO:0000256" key="4">
    <source>
        <dbReference type="ARBA" id="ARBA00022519"/>
    </source>
</evidence>
<reference evidence="12 14" key="2">
    <citation type="journal article" date="2019" name="Microb. Pathog.">
        <title>Comparison of VITEK 2, MALDI-TOF MS, 16S rRNA gene sequencing, and whole-genome sequencing for identification of Roseomonas mucosa.</title>
        <authorList>
            <person name="Rudolph W.W."/>
            <person name="Gunzer F."/>
            <person name="Trauth M."/>
            <person name="Bunk B."/>
            <person name="Bigge R."/>
            <person name="Schrottner P."/>
        </authorList>
    </citation>
    <scope>NUCLEOTIDE SEQUENCE [LARGE SCALE GENOMIC DNA]</scope>
    <source>
        <strain evidence="12 14">DSM 103800</strain>
    </source>
</reference>
<evidence type="ECO:0000256" key="7">
    <source>
        <dbReference type="ARBA" id="ARBA00023136"/>
    </source>
</evidence>
<keyword evidence="6 9" id="KW-1133">Transmembrane helix</keyword>
<evidence type="ECO:0000256" key="2">
    <source>
        <dbReference type="ARBA" id="ARBA00022448"/>
    </source>
</evidence>
<keyword evidence="2 9" id="KW-0813">Transport</keyword>
<evidence type="ECO:0000256" key="5">
    <source>
        <dbReference type="ARBA" id="ARBA00022692"/>
    </source>
</evidence>
<dbReference type="InterPro" id="IPR055348">
    <property type="entry name" value="DctQ"/>
</dbReference>
<reference evidence="12" key="3">
    <citation type="submission" date="2023-09" db="EMBL/GenBank/DDBJ databases">
        <authorList>
            <person name="Schober I."/>
            <person name="Bunk B."/>
        </authorList>
    </citation>
    <scope>NUCLEOTIDE SEQUENCE</scope>
    <source>
        <strain evidence="12">DSM 103800</strain>
    </source>
</reference>
<keyword evidence="14" id="KW-1185">Reference proteome</keyword>
<dbReference type="Proteomes" id="UP001258945">
    <property type="component" value="Unassembled WGS sequence"/>
</dbReference>
<evidence type="ECO:0000256" key="1">
    <source>
        <dbReference type="ARBA" id="ARBA00004429"/>
    </source>
</evidence>
<feature type="domain" description="Tripartite ATP-independent periplasmic transporters DctQ component" evidence="10">
    <location>
        <begin position="31"/>
        <end position="161"/>
    </location>
</feature>
<name>A0A1L7ACU8_9PROT</name>
<reference evidence="11 13" key="1">
    <citation type="submission" date="2016-05" db="EMBL/GenBank/DDBJ databases">
        <title>Complete Genome and Methylome Analysis of Psychrotrophic Bacterial Isolates from Antarctic Lake Untersee.</title>
        <authorList>
            <person name="Fomenkov A."/>
            <person name="Akimov V.N."/>
            <person name="Vasilyeva L.V."/>
            <person name="Andersen D."/>
            <person name="Vincze T."/>
            <person name="Roberts R.J."/>
        </authorList>
    </citation>
    <scope>NUCLEOTIDE SEQUENCE [LARGE SCALE GENOMIC DNA]</scope>
    <source>
        <strain evidence="11 13">U14-5</strain>
    </source>
</reference>
<evidence type="ECO:0000259" key="10">
    <source>
        <dbReference type="Pfam" id="PF04290"/>
    </source>
</evidence>
<evidence type="ECO:0000313" key="14">
    <source>
        <dbReference type="Proteomes" id="UP001258945"/>
    </source>
</evidence>
<dbReference type="GO" id="GO:0005886">
    <property type="term" value="C:plasma membrane"/>
    <property type="evidence" value="ECO:0007669"/>
    <property type="project" value="UniProtKB-SubCell"/>
</dbReference>
<comment type="similarity">
    <text evidence="8 9">Belongs to the TRAP transporter small permease family.</text>
</comment>
<dbReference type="Proteomes" id="UP000185494">
    <property type="component" value="Chromosome 1"/>
</dbReference>
<dbReference type="AlphaFoldDB" id="A0A1L7ACU8"/>
<comment type="subcellular location">
    <subcellularLocation>
        <location evidence="1 9">Cell inner membrane</location>
        <topology evidence="1 9">Multi-pass membrane protein</topology>
    </subcellularLocation>
</comment>
<evidence type="ECO:0000313" key="11">
    <source>
        <dbReference type="EMBL" id="APT56540.1"/>
    </source>
</evidence>
<dbReference type="Pfam" id="PF04290">
    <property type="entry name" value="DctQ"/>
    <property type="match status" value="1"/>
</dbReference>
<dbReference type="RefSeq" id="WP_075797484.1">
    <property type="nucleotide sequence ID" value="NZ_CP015583.1"/>
</dbReference>
<evidence type="ECO:0000256" key="6">
    <source>
        <dbReference type="ARBA" id="ARBA00022989"/>
    </source>
</evidence>
<keyword evidence="4 9" id="KW-0997">Cell inner membrane</keyword>
<dbReference type="PANTHER" id="PTHR35011">
    <property type="entry name" value="2,3-DIKETO-L-GULONATE TRAP TRANSPORTER SMALL PERMEASE PROTEIN YIAM"/>
    <property type="match status" value="1"/>
</dbReference>
<keyword evidence="5 9" id="KW-0812">Transmembrane</keyword>
<evidence type="ECO:0000256" key="8">
    <source>
        <dbReference type="ARBA" id="ARBA00038436"/>
    </source>
</evidence>
<keyword evidence="11" id="KW-0762">Sugar transport</keyword>
<evidence type="ECO:0000256" key="3">
    <source>
        <dbReference type="ARBA" id="ARBA00022475"/>
    </source>
</evidence>
<evidence type="ECO:0000313" key="12">
    <source>
        <dbReference type="EMBL" id="MDT8331224.1"/>
    </source>
</evidence>
<dbReference type="STRING" id="257708.RGI145_04895"/>
<dbReference type="InterPro" id="IPR007387">
    <property type="entry name" value="TRAP_DctQ"/>
</dbReference>
<dbReference type="eggNOG" id="COG4665">
    <property type="taxonomic scope" value="Bacteria"/>
</dbReference>
<feature type="transmembrane region" description="Helical" evidence="9">
    <location>
        <begin position="91"/>
        <end position="114"/>
    </location>
</feature>
<feature type="transmembrane region" description="Helical" evidence="9">
    <location>
        <begin position="21"/>
        <end position="43"/>
    </location>
</feature>
<evidence type="ECO:0000313" key="13">
    <source>
        <dbReference type="Proteomes" id="UP000185494"/>
    </source>
</evidence>
<feature type="transmembrane region" description="Helical" evidence="9">
    <location>
        <begin position="140"/>
        <end position="158"/>
    </location>
</feature>
<proteinExistence type="inferred from homology"/>